<accession>A0A9X1ZC95</accession>
<keyword evidence="5" id="KW-0349">Heme</keyword>
<keyword evidence="4" id="KW-1003">Cell membrane</keyword>
<dbReference type="Proteomes" id="UP001139293">
    <property type="component" value="Unassembled WGS sequence"/>
</dbReference>
<dbReference type="GO" id="GO:0046872">
    <property type="term" value="F:metal ion binding"/>
    <property type="evidence" value="ECO:0007669"/>
    <property type="project" value="UniProtKB-KW"/>
</dbReference>
<reference evidence="15" key="1">
    <citation type="submission" date="2022-01" db="EMBL/GenBank/DDBJ databases">
        <title>Whole genome-based taxonomy of the Shewanellaceae.</title>
        <authorList>
            <person name="Martin-Rodriguez A.J."/>
        </authorList>
    </citation>
    <scope>NUCLEOTIDE SEQUENCE</scope>
    <source>
        <strain evidence="15">KCTC 23973</strain>
    </source>
</reference>
<dbReference type="RefSeq" id="WP_248950096.1">
    <property type="nucleotide sequence ID" value="NZ_JAKILB010000005.1"/>
</dbReference>
<dbReference type="GO" id="GO:0022904">
    <property type="term" value="P:respiratory electron transport chain"/>
    <property type="evidence" value="ECO:0007669"/>
    <property type="project" value="InterPro"/>
</dbReference>
<feature type="transmembrane region" description="Helical" evidence="13">
    <location>
        <begin position="91"/>
        <end position="110"/>
    </location>
</feature>
<evidence type="ECO:0000256" key="3">
    <source>
        <dbReference type="ARBA" id="ARBA00022448"/>
    </source>
</evidence>
<dbReference type="SUPFAM" id="SSF81342">
    <property type="entry name" value="Transmembrane di-heme cytochromes"/>
    <property type="match status" value="1"/>
</dbReference>
<evidence type="ECO:0000256" key="1">
    <source>
        <dbReference type="ARBA" id="ARBA00001970"/>
    </source>
</evidence>
<evidence type="ECO:0000256" key="11">
    <source>
        <dbReference type="ARBA" id="ARBA00023136"/>
    </source>
</evidence>
<evidence type="ECO:0000313" key="15">
    <source>
        <dbReference type="EMBL" id="MCL1138953.1"/>
    </source>
</evidence>
<feature type="transmembrane region" description="Helical" evidence="13">
    <location>
        <begin position="54"/>
        <end position="71"/>
    </location>
</feature>
<dbReference type="Gene3D" id="1.20.950.20">
    <property type="entry name" value="Transmembrane di-heme cytochromes, Chain C"/>
    <property type="match status" value="1"/>
</dbReference>
<evidence type="ECO:0000313" key="16">
    <source>
        <dbReference type="Proteomes" id="UP001139293"/>
    </source>
</evidence>
<keyword evidence="10" id="KW-0408">Iron</keyword>
<evidence type="ECO:0000256" key="4">
    <source>
        <dbReference type="ARBA" id="ARBA00022475"/>
    </source>
</evidence>
<feature type="domain" description="Cytochrome b561 bacterial/Ni-hydrogenase" evidence="14">
    <location>
        <begin position="9"/>
        <end position="178"/>
    </location>
</feature>
<keyword evidence="16" id="KW-1185">Reference proteome</keyword>
<dbReference type="PANTHER" id="PTHR30529">
    <property type="entry name" value="CYTOCHROME B561"/>
    <property type="match status" value="1"/>
</dbReference>
<gene>
    <name evidence="15" type="ORF">L2740_10410</name>
</gene>
<proteinExistence type="inferred from homology"/>
<comment type="subcellular location">
    <subcellularLocation>
        <location evidence="2">Cell membrane</location>
        <topology evidence="2">Multi-pass membrane protein</topology>
    </subcellularLocation>
</comment>
<dbReference type="EMBL" id="JAKILB010000005">
    <property type="protein sequence ID" value="MCL1138953.1"/>
    <property type="molecule type" value="Genomic_DNA"/>
</dbReference>
<dbReference type="GO" id="GO:0020037">
    <property type="term" value="F:heme binding"/>
    <property type="evidence" value="ECO:0007669"/>
    <property type="project" value="TreeGrafter"/>
</dbReference>
<evidence type="ECO:0000256" key="8">
    <source>
        <dbReference type="ARBA" id="ARBA00022982"/>
    </source>
</evidence>
<dbReference type="PANTHER" id="PTHR30529:SF1">
    <property type="entry name" value="CYTOCHROME B561 HOMOLOG 2"/>
    <property type="match status" value="1"/>
</dbReference>
<evidence type="ECO:0000256" key="13">
    <source>
        <dbReference type="SAM" id="Phobius"/>
    </source>
</evidence>
<keyword evidence="7" id="KW-0479">Metal-binding</keyword>
<evidence type="ECO:0000256" key="12">
    <source>
        <dbReference type="ARBA" id="ARBA00037975"/>
    </source>
</evidence>
<keyword evidence="9 13" id="KW-1133">Transmembrane helix</keyword>
<sequence length="182" mass="20915">MLRNTERSYGLLAIIMHWGSAAAVIGLFAVGFWMVDLTYYSSWYRTAPHLHKSIGLILLLLTIFRLAWRFYSTKPVELATYKSWEKRAGHLAHNMLYLLMLLIMLSGYFISTADGRGIWVFDWFEIPGFGELISNQADIAGAIHQYFAYGLIALVVIHALGALKHHFIDKDQTLSRMLKFKR</sequence>
<keyword evidence="11 13" id="KW-0472">Membrane</keyword>
<evidence type="ECO:0000256" key="5">
    <source>
        <dbReference type="ARBA" id="ARBA00022617"/>
    </source>
</evidence>
<evidence type="ECO:0000256" key="6">
    <source>
        <dbReference type="ARBA" id="ARBA00022692"/>
    </source>
</evidence>
<dbReference type="AlphaFoldDB" id="A0A9X1ZC95"/>
<dbReference type="InterPro" id="IPR052168">
    <property type="entry name" value="Cytochrome_b561_oxidase"/>
</dbReference>
<evidence type="ECO:0000256" key="10">
    <source>
        <dbReference type="ARBA" id="ARBA00023004"/>
    </source>
</evidence>
<keyword evidence="8" id="KW-0249">Electron transport</keyword>
<dbReference type="GO" id="GO:0009055">
    <property type="term" value="F:electron transfer activity"/>
    <property type="evidence" value="ECO:0007669"/>
    <property type="project" value="InterPro"/>
</dbReference>
<dbReference type="InterPro" id="IPR016174">
    <property type="entry name" value="Di-haem_cyt_TM"/>
</dbReference>
<protein>
    <submittedName>
        <fullName evidence="15">Cytochrome b</fullName>
    </submittedName>
</protein>
<comment type="cofactor">
    <cofactor evidence="1">
        <name>heme b</name>
        <dbReference type="ChEBI" id="CHEBI:60344"/>
    </cofactor>
</comment>
<keyword evidence="3" id="KW-0813">Transport</keyword>
<dbReference type="Pfam" id="PF01292">
    <property type="entry name" value="Ni_hydr_CYTB"/>
    <property type="match status" value="1"/>
</dbReference>
<keyword evidence="6 13" id="KW-0812">Transmembrane</keyword>
<feature type="transmembrane region" description="Helical" evidence="13">
    <location>
        <begin position="146"/>
        <end position="163"/>
    </location>
</feature>
<comment type="similarity">
    <text evidence="12">Belongs to the cytochrome b561 family.</text>
</comment>
<evidence type="ECO:0000256" key="2">
    <source>
        <dbReference type="ARBA" id="ARBA00004651"/>
    </source>
</evidence>
<dbReference type="InterPro" id="IPR011577">
    <property type="entry name" value="Cyt_b561_bac/Ni-Hgenase"/>
</dbReference>
<evidence type="ECO:0000256" key="9">
    <source>
        <dbReference type="ARBA" id="ARBA00022989"/>
    </source>
</evidence>
<comment type="caution">
    <text evidence="15">The sequence shown here is derived from an EMBL/GenBank/DDBJ whole genome shotgun (WGS) entry which is preliminary data.</text>
</comment>
<evidence type="ECO:0000259" key="14">
    <source>
        <dbReference type="Pfam" id="PF01292"/>
    </source>
</evidence>
<feature type="transmembrane region" description="Helical" evidence="13">
    <location>
        <begin position="12"/>
        <end position="34"/>
    </location>
</feature>
<evidence type="ECO:0000256" key="7">
    <source>
        <dbReference type="ARBA" id="ARBA00022723"/>
    </source>
</evidence>
<dbReference type="GO" id="GO:0005886">
    <property type="term" value="C:plasma membrane"/>
    <property type="evidence" value="ECO:0007669"/>
    <property type="project" value="UniProtKB-SubCell"/>
</dbReference>
<name>A0A9X1ZC95_9GAMM</name>
<organism evidence="15 16">
    <name type="scientific">Shewanella pneumatophori</name>
    <dbReference type="NCBI Taxonomy" id="314092"/>
    <lineage>
        <taxon>Bacteria</taxon>
        <taxon>Pseudomonadati</taxon>
        <taxon>Pseudomonadota</taxon>
        <taxon>Gammaproteobacteria</taxon>
        <taxon>Alteromonadales</taxon>
        <taxon>Shewanellaceae</taxon>
        <taxon>Shewanella</taxon>
    </lineage>
</organism>